<evidence type="ECO:0000313" key="4">
    <source>
        <dbReference type="Proteomes" id="UP001152797"/>
    </source>
</evidence>
<feature type="region of interest" description="Disordered" evidence="1">
    <location>
        <begin position="30"/>
        <end position="52"/>
    </location>
</feature>
<dbReference type="EMBL" id="CAMXCT010000959">
    <property type="protein sequence ID" value="CAI3985134.1"/>
    <property type="molecule type" value="Genomic_DNA"/>
</dbReference>
<feature type="compositionally biased region" description="Polar residues" evidence="1">
    <location>
        <begin position="32"/>
        <end position="42"/>
    </location>
</feature>
<dbReference type="EMBL" id="CAMXCT030000959">
    <property type="protein sequence ID" value="CAL4772446.1"/>
    <property type="molecule type" value="Genomic_DNA"/>
</dbReference>
<gene>
    <name evidence="2" type="ORF">C1SCF055_LOCUS12617</name>
</gene>
<proteinExistence type="predicted"/>
<organism evidence="2">
    <name type="scientific">Cladocopium goreaui</name>
    <dbReference type="NCBI Taxonomy" id="2562237"/>
    <lineage>
        <taxon>Eukaryota</taxon>
        <taxon>Sar</taxon>
        <taxon>Alveolata</taxon>
        <taxon>Dinophyceae</taxon>
        <taxon>Suessiales</taxon>
        <taxon>Symbiodiniaceae</taxon>
        <taxon>Cladocopium</taxon>
    </lineage>
</organism>
<reference evidence="3" key="2">
    <citation type="submission" date="2024-04" db="EMBL/GenBank/DDBJ databases">
        <authorList>
            <person name="Chen Y."/>
            <person name="Shah S."/>
            <person name="Dougan E. K."/>
            <person name="Thang M."/>
            <person name="Chan C."/>
        </authorList>
    </citation>
    <scope>NUCLEOTIDE SEQUENCE [LARGE SCALE GENOMIC DNA]</scope>
</reference>
<comment type="caution">
    <text evidence="2">The sequence shown here is derived from an EMBL/GenBank/DDBJ whole genome shotgun (WGS) entry which is preliminary data.</text>
</comment>
<name>A0A9P1C4W1_9DINO</name>
<dbReference type="AlphaFoldDB" id="A0A9P1C4W1"/>
<feature type="region of interest" description="Disordered" evidence="1">
    <location>
        <begin position="214"/>
        <end position="241"/>
    </location>
</feature>
<protein>
    <submittedName>
        <fullName evidence="2">Uncharacterized protein</fullName>
    </submittedName>
</protein>
<dbReference type="EMBL" id="CAMXCT020000959">
    <property type="protein sequence ID" value="CAL1138509.1"/>
    <property type="molecule type" value="Genomic_DNA"/>
</dbReference>
<reference evidence="2" key="1">
    <citation type="submission" date="2022-10" db="EMBL/GenBank/DDBJ databases">
        <authorList>
            <person name="Chen Y."/>
            <person name="Dougan E. K."/>
            <person name="Chan C."/>
            <person name="Rhodes N."/>
            <person name="Thang M."/>
        </authorList>
    </citation>
    <scope>NUCLEOTIDE SEQUENCE</scope>
</reference>
<accession>A0A9P1C4W1</accession>
<evidence type="ECO:0000313" key="3">
    <source>
        <dbReference type="EMBL" id="CAL1138509.1"/>
    </source>
</evidence>
<dbReference type="OrthoDB" id="436374at2759"/>
<dbReference type="Proteomes" id="UP001152797">
    <property type="component" value="Unassembled WGS sequence"/>
</dbReference>
<evidence type="ECO:0000256" key="1">
    <source>
        <dbReference type="SAM" id="MobiDB-lite"/>
    </source>
</evidence>
<sequence>MGRGLAPPPPALAPLEDVSTRLNDQRAFVSQMPKTMPSSPSQGEAKRLKRPGARYFPAEETSLVYPSRPAVPKPTVERPLNGSMKGFGWRVTEDRIRPSADLADKVYFAPVVPGLPQRKRPRRPRILEPLAPSMASVAQLRNKVMGALDSALRSERVPQDMRYRLLGTVEQVMDSEMDVPELEELPMPPRTQAIQMVQDKVKIKLAPTVEPVEAAVQRPARSQEAEAAASTRPPSSVVQAPLDDLESAEVPDAIDEDEVVLVDVGEDDQLLNLVADEVMDNVFAVVGGEDV</sequence>
<keyword evidence="4" id="KW-1185">Reference proteome</keyword>
<evidence type="ECO:0000313" key="2">
    <source>
        <dbReference type="EMBL" id="CAI3985134.1"/>
    </source>
</evidence>